<dbReference type="InterPro" id="IPR027417">
    <property type="entry name" value="P-loop_NTPase"/>
</dbReference>
<dbReference type="GO" id="GO:0005657">
    <property type="term" value="C:replication fork"/>
    <property type="evidence" value="ECO:0007669"/>
    <property type="project" value="TreeGrafter"/>
</dbReference>
<dbReference type="InterPro" id="IPR020588">
    <property type="entry name" value="RecA_ATP-bd"/>
</dbReference>
<dbReference type="OrthoDB" id="1861185at2759"/>
<dbReference type="PANTHER" id="PTHR46487:SF1">
    <property type="entry name" value="DNA REPAIR PROTEIN XRCC3"/>
    <property type="match status" value="1"/>
</dbReference>
<proteinExistence type="predicted"/>
<dbReference type="EMBL" id="FN649760">
    <property type="protein sequence ID" value="CBN75722.1"/>
    <property type="molecule type" value="Genomic_DNA"/>
</dbReference>
<dbReference type="GO" id="GO:0071140">
    <property type="term" value="P:resolution of mitotic recombination intermediates"/>
    <property type="evidence" value="ECO:0007669"/>
    <property type="project" value="TreeGrafter"/>
</dbReference>
<evidence type="ECO:0000313" key="9">
    <source>
        <dbReference type="EMBL" id="CBN75722.1"/>
    </source>
</evidence>
<dbReference type="InParanoid" id="D8LGE7"/>
<dbReference type="GO" id="GO:0090656">
    <property type="term" value="P:t-circle formation"/>
    <property type="evidence" value="ECO:0007669"/>
    <property type="project" value="TreeGrafter"/>
</dbReference>
<evidence type="ECO:0000256" key="7">
    <source>
        <dbReference type="SAM" id="MobiDB-lite"/>
    </source>
</evidence>
<dbReference type="PROSITE" id="PS50162">
    <property type="entry name" value="RECA_2"/>
    <property type="match status" value="1"/>
</dbReference>
<dbReference type="GO" id="GO:0140664">
    <property type="term" value="F:ATP-dependent DNA damage sensor activity"/>
    <property type="evidence" value="ECO:0007669"/>
    <property type="project" value="InterPro"/>
</dbReference>
<dbReference type="GO" id="GO:0000722">
    <property type="term" value="P:telomere maintenance via recombination"/>
    <property type="evidence" value="ECO:0007669"/>
    <property type="project" value="TreeGrafter"/>
</dbReference>
<reference evidence="9 10" key="1">
    <citation type="journal article" date="2010" name="Nature">
        <title>The Ectocarpus genome and the independent evolution of multicellularity in brown algae.</title>
        <authorList>
            <person name="Cock J.M."/>
            <person name="Sterck L."/>
            <person name="Rouze P."/>
            <person name="Scornet D."/>
            <person name="Allen A.E."/>
            <person name="Amoutzias G."/>
            <person name="Anthouard V."/>
            <person name="Artiguenave F."/>
            <person name="Aury J.M."/>
            <person name="Badger J.H."/>
            <person name="Beszteri B."/>
            <person name="Billiau K."/>
            <person name="Bonnet E."/>
            <person name="Bothwell J.H."/>
            <person name="Bowler C."/>
            <person name="Boyen C."/>
            <person name="Brownlee C."/>
            <person name="Carrano C.J."/>
            <person name="Charrier B."/>
            <person name="Cho G.Y."/>
            <person name="Coelho S.M."/>
            <person name="Collen J."/>
            <person name="Corre E."/>
            <person name="Da Silva C."/>
            <person name="Delage L."/>
            <person name="Delaroque N."/>
            <person name="Dittami S.M."/>
            <person name="Doulbeau S."/>
            <person name="Elias M."/>
            <person name="Farnham G."/>
            <person name="Gachon C.M."/>
            <person name="Gschloessl B."/>
            <person name="Heesch S."/>
            <person name="Jabbari K."/>
            <person name="Jubin C."/>
            <person name="Kawai H."/>
            <person name="Kimura K."/>
            <person name="Kloareg B."/>
            <person name="Kupper F.C."/>
            <person name="Lang D."/>
            <person name="Le Bail A."/>
            <person name="Leblanc C."/>
            <person name="Lerouge P."/>
            <person name="Lohr M."/>
            <person name="Lopez P.J."/>
            <person name="Martens C."/>
            <person name="Maumus F."/>
            <person name="Michel G."/>
            <person name="Miranda-Saavedra D."/>
            <person name="Morales J."/>
            <person name="Moreau H."/>
            <person name="Motomura T."/>
            <person name="Nagasato C."/>
            <person name="Napoli C.A."/>
            <person name="Nelson D.R."/>
            <person name="Nyvall-Collen P."/>
            <person name="Peters A.F."/>
            <person name="Pommier C."/>
            <person name="Potin P."/>
            <person name="Poulain J."/>
            <person name="Quesneville H."/>
            <person name="Read B."/>
            <person name="Rensing S.A."/>
            <person name="Ritter A."/>
            <person name="Rousvoal S."/>
            <person name="Samanta M."/>
            <person name="Samson G."/>
            <person name="Schroeder D.C."/>
            <person name="Segurens B."/>
            <person name="Strittmatter M."/>
            <person name="Tonon T."/>
            <person name="Tregear J.W."/>
            <person name="Valentin K."/>
            <person name="von Dassow P."/>
            <person name="Yamagishi T."/>
            <person name="Van de Peer Y."/>
            <person name="Wincker P."/>
        </authorList>
    </citation>
    <scope>NUCLEOTIDE SEQUENCE [LARGE SCALE GENOMIC DNA]</scope>
    <source>
        <strain evidence="10">Ec32 / CCAP1310/4</strain>
    </source>
</reference>
<dbReference type="Gene3D" id="3.40.50.300">
    <property type="entry name" value="P-loop containing nucleotide triphosphate hydrolases"/>
    <property type="match status" value="1"/>
</dbReference>
<dbReference type="GO" id="GO:0000400">
    <property type="term" value="F:four-way junction DNA binding"/>
    <property type="evidence" value="ECO:0007669"/>
    <property type="project" value="TreeGrafter"/>
</dbReference>
<dbReference type="Proteomes" id="UP000002630">
    <property type="component" value="Unassembled WGS sequence"/>
</dbReference>
<dbReference type="STRING" id="2880.D8LGE7"/>
<organism evidence="9 10">
    <name type="scientific">Ectocarpus siliculosus</name>
    <name type="common">Brown alga</name>
    <name type="synonym">Conferva siliculosa</name>
    <dbReference type="NCBI Taxonomy" id="2880"/>
    <lineage>
        <taxon>Eukaryota</taxon>
        <taxon>Sar</taxon>
        <taxon>Stramenopiles</taxon>
        <taxon>Ochrophyta</taxon>
        <taxon>PX clade</taxon>
        <taxon>Phaeophyceae</taxon>
        <taxon>Ectocarpales</taxon>
        <taxon>Ectocarpaceae</taxon>
        <taxon>Ectocarpus</taxon>
    </lineage>
</organism>
<dbReference type="PROSITE" id="PS51257">
    <property type="entry name" value="PROKAR_LIPOPROTEIN"/>
    <property type="match status" value="1"/>
</dbReference>
<evidence type="ECO:0000256" key="4">
    <source>
        <dbReference type="ARBA" id="ARBA00022840"/>
    </source>
</evidence>
<keyword evidence="3" id="KW-0227">DNA damage</keyword>
<keyword evidence="6" id="KW-0539">Nucleus</keyword>
<evidence type="ECO:0000256" key="3">
    <source>
        <dbReference type="ARBA" id="ARBA00022763"/>
    </source>
</evidence>
<dbReference type="PANTHER" id="PTHR46487">
    <property type="entry name" value="DNA REPAIR PROTEIN XRCC3"/>
    <property type="match status" value="1"/>
</dbReference>
<gene>
    <name evidence="9" type="ORF">Esi_0167_0023</name>
</gene>
<dbReference type="eggNOG" id="KOG1564">
    <property type="taxonomic scope" value="Eukaryota"/>
</dbReference>
<dbReference type="InterPro" id="IPR013632">
    <property type="entry name" value="Rad51_C"/>
</dbReference>
<dbReference type="GO" id="GO:0033065">
    <property type="term" value="C:Rad51C-XRCC3 complex"/>
    <property type="evidence" value="ECO:0007669"/>
    <property type="project" value="TreeGrafter"/>
</dbReference>
<evidence type="ECO:0000256" key="5">
    <source>
        <dbReference type="ARBA" id="ARBA00023204"/>
    </source>
</evidence>
<feature type="domain" description="RecA family profile 1" evidence="8">
    <location>
        <begin position="72"/>
        <end position="250"/>
    </location>
</feature>
<keyword evidence="5" id="KW-0234">DNA repair</keyword>
<evidence type="ECO:0000313" key="10">
    <source>
        <dbReference type="Proteomes" id="UP000002630"/>
    </source>
</evidence>
<sequence length="330" mass="34560">MSMDSRSRVVSGGGISGVGCPPGPQYGVNRRQSPHGQQPHRLSGKSSKPDPWLAGTAPECTTALAMSKDAARLDRLSFGCPSLDAAFEGGVRVQGVTEIAGEAGAGKTQLCLQLLLQAQLAPEAGGLGGKSYVLTCGEGDFPSRRLRQMASTYQSRHGVKPEKLMEGVCIQNAKTLDDQMMIIMEHLPHIMRSQNVKLVVIDSIAALFRSDMGRGRGDIGERSRLLGRLSQQMKRLGDRHGAAFVVVNQVTARFGSSTIGGGGGRGQGTMGVVGGSGGGGSVPAMGLLWSQCINASPSSIPSWDVTTLDGNLAFASFATCCTVPSVSYFY</sequence>
<dbReference type="AlphaFoldDB" id="D8LGE7"/>
<dbReference type="InterPro" id="IPR047348">
    <property type="entry name" value="XRCC3-like_C"/>
</dbReference>
<feature type="region of interest" description="Disordered" evidence="7">
    <location>
        <begin position="1"/>
        <end position="55"/>
    </location>
</feature>
<dbReference type="SUPFAM" id="SSF52540">
    <property type="entry name" value="P-loop containing nucleoside triphosphate hydrolases"/>
    <property type="match status" value="1"/>
</dbReference>
<keyword evidence="2" id="KW-0547">Nucleotide-binding</keyword>
<evidence type="ECO:0000256" key="1">
    <source>
        <dbReference type="ARBA" id="ARBA00004123"/>
    </source>
</evidence>
<dbReference type="CDD" id="cd19491">
    <property type="entry name" value="XRCC3"/>
    <property type="match status" value="1"/>
</dbReference>
<keyword evidence="4" id="KW-0067">ATP-binding</keyword>
<evidence type="ECO:0000256" key="6">
    <source>
        <dbReference type="ARBA" id="ARBA00023242"/>
    </source>
</evidence>
<accession>D8LGE7</accession>
<evidence type="ECO:0000256" key="2">
    <source>
        <dbReference type="ARBA" id="ARBA00022741"/>
    </source>
</evidence>
<dbReference type="GO" id="GO:0005524">
    <property type="term" value="F:ATP binding"/>
    <property type="evidence" value="ECO:0007669"/>
    <property type="project" value="UniProtKB-KW"/>
</dbReference>
<keyword evidence="10" id="KW-1185">Reference proteome</keyword>
<comment type="subcellular location">
    <subcellularLocation>
        <location evidence="1">Nucleus</location>
    </subcellularLocation>
</comment>
<dbReference type="Pfam" id="PF08423">
    <property type="entry name" value="Rad51"/>
    <property type="match status" value="1"/>
</dbReference>
<evidence type="ECO:0000259" key="8">
    <source>
        <dbReference type="PROSITE" id="PS50162"/>
    </source>
</evidence>
<name>D8LGE7_ECTSI</name>
<protein>
    <recommendedName>
        <fullName evidence="8">RecA family profile 1 domain-containing protein</fullName>
    </recommendedName>
</protein>
<dbReference type="GO" id="GO:0045003">
    <property type="term" value="P:double-strand break repair via synthesis-dependent strand annealing"/>
    <property type="evidence" value="ECO:0007669"/>
    <property type="project" value="TreeGrafter"/>
</dbReference>